<dbReference type="GO" id="GO:0002376">
    <property type="term" value="P:immune system process"/>
    <property type="evidence" value="ECO:0007669"/>
    <property type="project" value="UniProtKB-KW"/>
</dbReference>
<gene>
    <name evidence="8" type="ORF">DRE_00719</name>
</gene>
<evidence type="ECO:0000313" key="8">
    <source>
        <dbReference type="EMBL" id="EWC45320.1"/>
    </source>
</evidence>
<evidence type="ECO:0000256" key="2">
    <source>
        <dbReference type="ARBA" id="ARBA00022490"/>
    </source>
</evidence>
<evidence type="ECO:0000259" key="7">
    <source>
        <dbReference type="PROSITE" id="PS51981"/>
    </source>
</evidence>
<dbReference type="GO" id="GO:0005737">
    <property type="term" value="C:cytoplasm"/>
    <property type="evidence" value="ECO:0007669"/>
    <property type="project" value="UniProtKB-SubCell"/>
</dbReference>
<keyword evidence="9" id="KW-1185">Reference proteome</keyword>
<reference evidence="8 9" key="1">
    <citation type="submission" date="2013-05" db="EMBL/GenBank/DDBJ databases">
        <title>Drechslerella stenobrocha genome reveals carnivorous origination and mechanical trapping mechanism of predatory fungi.</title>
        <authorList>
            <person name="Liu X."/>
            <person name="Zhang W."/>
            <person name="Liu K."/>
        </authorList>
    </citation>
    <scope>NUCLEOTIDE SEQUENCE [LARGE SCALE GENOMIC DNA]</scope>
    <source>
        <strain evidence="8 9">248</strain>
    </source>
</reference>
<evidence type="ECO:0000313" key="9">
    <source>
        <dbReference type="Proteomes" id="UP000024837"/>
    </source>
</evidence>
<evidence type="ECO:0000256" key="5">
    <source>
        <dbReference type="ARBA" id="ARBA00022833"/>
    </source>
</evidence>
<keyword evidence="3" id="KW-0479">Metal-binding</keyword>
<evidence type="ECO:0000256" key="1">
    <source>
        <dbReference type="ARBA" id="ARBA00004496"/>
    </source>
</evidence>
<proteinExistence type="predicted"/>
<dbReference type="EMBL" id="KI966427">
    <property type="protein sequence ID" value="EWC45320.1"/>
    <property type="molecule type" value="Genomic_DNA"/>
</dbReference>
<keyword evidence="2" id="KW-0963">Cytoplasm</keyword>
<protein>
    <recommendedName>
        <fullName evidence="7">RZ-type domain-containing protein</fullName>
    </recommendedName>
</protein>
<comment type="subcellular location">
    <subcellularLocation>
        <location evidence="1">Cytoplasm</location>
    </subcellularLocation>
</comment>
<accession>W7I8G8</accession>
<evidence type="ECO:0000256" key="4">
    <source>
        <dbReference type="ARBA" id="ARBA00022771"/>
    </source>
</evidence>
<dbReference type="GO" id="GO:0008270">
    <property type="term" value="F:zinc ion binding"/>
    <property type="evidence" value="ECO:0007669"/>
    <property type="project" value="UniProtKB-KW"/>
</dbReference>
<keyword evidence="6" id="KW-0391">Immunity</keyword>
<keyword evidence="4" id="KW-0863">Zinc-finger</keyword>
<dbReference type="OrthoDB" id="2423195at2759"/>
<evidence type="ECO:0000256" key="3">
    <source>
        <dbReference type="ARBA" id="ARBA00022723"/>
    </source>
</evidence>
<dbReference type="PROSITE" id="PS51981">
    <property type="entry name" value="ZF_RZ"/>
    <property type="match status" value="1"/>
</dbReference>
<organism evidence="8 9">
    <name type="scientific">Drechslerella stenobrocha 248</name>
    <dbReference type="NCBI Taxonomy" id="1043628"/>
    <lineage>
        <taxon>Eukaryota</taxon>
        <taxon>Fungi</taxon>
        <taxon>Dikarya</taxon>
        <taxon>Ascomycota</taxon>
        <taxon>Pezizomycotina</taxon>
        <taxon>Orbiliomycetes</taxon>
        <taxon>Orbiliales</taxon>
        <taxon>Orbiliaceae</taxon>
        <taxon>Drechslerella</taxon>
    </lineage>
</organism>
<feature type="domain" description="RZ-type" evidence="7">
    <location>
        <begin position="313"/>
        <end position="374"/>
    </location>
</feature>
<dbReference type="Proteomes" id="UP000024837">
    <property type="component" value="Unassembled WGS sequence"/>
</dbReference>
<dbReference type="Pfam" id="PF20173">
    <property type="entry name" value="ZnF_RZ-type"/>
    <property type="match status" value="1"/>
</dbReference>
<dbReference type="HOGENOM" id="CLU_037218_0_0_1"/>
<dbReference type="InterPro" id="IPR046439">
    <property type="entry name" value="ZF_RZ_dom"/>
</dbReference>
<sequence>MELNKHYPADQEAGRRSLLLGRARKGCPDCRRPLRDIDRYNRVFKTALLDELTRRFVARSTSEYAELVQQLQVMESGLEQSRQELVQKLDGVDPDTGRKILATHKLTGKNLQRQIKKFIDSVNKTEQPLAKVNDLYASAVAKLRDGQSDGGEMGQSLNFDQSLIQTGLKYRGDCLDAKAKWVMLWDWYTISIDEHVDLSLRKRLQDTIATEVQPATVLTDALRKDCRRAHLYIYAVEASVYFALFSVLGFENGKAMGRVVDAAAEEETRKKAKKILADCDARCRRLQGTLGRLSSVVEDARRMVESGLFHHRVTSDAENRFITTTAILFRGAGDWYYCVNGHPFIVRGDGLAVVEARCPDCNEPVGGRDGARPS</sequence>
<keyword evidence="5" id="KW-0862">Zinc</keyword>
<dbReference type="AlphaFoldDB" id="W7I8G8"/>
<evidence type="ECO:0000256" key="6">
    <source>
        <dbReference type="ARBA" id="ARBA00022859"/>
    </source>
</evidence>
<name>W7I8G8_9PEZI</name>